<evidence type="ECO:0000256" key="2">
    <source>
        <dbReference type="SAM" id="Phobius"/>
    </source>
</evidence>
<proteinExistence type="predicted"/>
<reference evidence="3" key="1">
    <citation type="submission" date="2020-11" db="EMBL/GenBank/DDBJ databases">
        <authorList>
            <person name="Tran Van P."/>
        </authorList>
    </citation>
    <scope>NUCLEOTIDE SEQUENCE</scope>
</reference>
<protein>
    <submittedName>
        <fullName evidence="3">Uncharacterized protein</fullName>
    </submittedName>
</protein>
<dbReference type="EMBL" id="OA564947">
    <property type="protein sequence ID" value="CAD7195931.1"/>
    <property type="molecule type" value="Genomic_DNA"/>
</dbReference>
<keyword evidence="2" id="KW-0812">Transmembrane</keyword>
<dbReference type="Gene3D" id="1.10.287.70">
    <property type="match status" value="1"/>
</dbReference>
<dbReference type="AlphaFoldDB" id="A0A7R8Z4Q6"/>
<evidence type="ECO:0000256" key="1">
    <source>
        <dbReference type="SAM" id="MobiDB-lite"/>
    </source>
</evidence>
<sequence>MISDGRSSASPTSPPYSDYHHPAHAESYQQAYQAQTQHKNPHHHTPPSSPSYANSAAQCCSLRRCCAPPQPSSHPPASRQRHRRWHGTWCCCCYCPSHAANSIFTSLGVCILVLGYTLLGAFTFMALEGEGFSKETLISANHVVTSSTSASSSATSFKSGDVGLGRDKSIALGEDIRSRTVEKLWSITEDLNILYKDNWTRLAAQEVLKFQDSLVRNLRGYGGGGAVIVKTGIAGSGNGGAIYYNHHHRWSFASSFLYSLTLITTIVNFCLFSHECALSGWTCGSSGTRT</sequence>
<evidence type="ECO:0000313" key="3">
    <source>
        <dbReference type="EMBL" id="CAD7195931.1"/>
    </source>
</evidence>
<name>A0A7R8Z4Q6_TIMDO</name>
<keyword evidence="2" id="KW-0472">Membrane</keyword>
<organism evidence="3">
    <name type="scientific">Timema douglasi</name>
    <name type="common">Walking stick</name>
    <dbReference type="NCBI Taxonomy" id="61478"/>
    <lineage>
        <taxon>Eukaryota</taxon>
        <taxon>Metazoa</taxon>
        <taxon>Ecdysozoa</taxon>
        <taxon>Arthropoda</taxon>
        <taxon>Hexapoda</taxon>
        <taxon>Insecta</taxon>
        <taxon>Pterygota</taxon>
        <taxon>Neoptera</taxon>
        <taxon>Polyneoptera</taxon>
        <taxon>Phasmatodea</taxon>
        <taxon>Timematodea</taxon>
        <taxon>Timematoidea</taxon>
        <taxon>Timematidae</taxon>
        <taxon>Timema</taxon>
    </lineage>
</organism>
<dbReference type="SUPFAM" id="SSF81324">
    <property type="entry name" value="Voltage-gated potassium channels"/>
    <property type="match status" value="1"/>
</dbReference>
<feature type="region of interest" description="Disordered" evidence="1">
    <location>
        <begin position="1"/>
        <end position="20"/>
    </location>
</feature>
<keyword evidence="2" id="KW-1133">Transmembrane helix</keyword>
<feature type="compositionally biased region" description="Polar residues" evidence="1">
    <location>
        <begin position="1"/>
        <end position="11"/>
    </location>
</feature>
<feature type="transmembrane region" description="Helical" evidence="2">
    <location>
        <begin position="103"/>
        <end position="127"/>
    </location>
</feature>
<gene>
    <name evidence="3" type="ORF">TDIB3V08_LOCUS2298</name>
</gene>
<feature type="region of interest" description="Disordered" evidence="1">
    <location>
        <begin position="30"/>
        <end position="50"/>
    </location>
</feature>
<accession>A0A7R8Z4Q6</accession>